<evidence type="ECO:0000313" key="4">
    <source>
        <dbReference type="WBParaSite" id="ECPE_0001720201-mRNA-1"/>
    </source>
</evidence>
<dbReference type="EMBL" id="UZAN01067765">
    <property type="protein sequence ID" value="VDP94445.1"/>
    <property type="molecule type" value="Genomic_DNA"/>
</dbReference>
<dbReference type="OrthoDB" id="5989495at2759"/>
<keyword evidence="3" id="KW-1185">Reference proteome</keyword>
<organism evidence="4">
    <name type="scientific">Echinostoma caproni</name>
    <dbReference type="NCBI Taxonomy" id="27848"/>
    <lineage>
        <taxon>Eukaryota</taxon>
        <taxon>Metazoa</taxon>
        <taxon>Spiralia</taxon>
        <taxon>Lophotrochozoa</taxon>
        <taxon>Platyhelminthes</taxon>
        <taxon>Trematoda</taxon>
        <taxon>Digenea</taxon>
        <taxon>Plagiorchiida</taxon>
        <taxon>Echinostomata</taxon>
        <taxon>Echinostomatoidea</taxon>
        <taxon>Echinostomatidae</taxon>
        <taxon>Echinostoma</taxon>
    </lineage>
</organism>
<dbReference type="PANTHER" id="PTHR33395">
    <property type="entry name" value="TRANSCRIPTASE, PUTATIVE-RELATED-RELATED"/>
    <property type="match status" value="1"/>
</dbReference>
<dbReference type="Proteomes" id="UP000272942">
    <property type="component" value="Unassembled WGS sequence"/>
</dbReference>
<dbReference type="GO" id="GO:0003824">
    <property type="term" value="F:catalytic activity"/>
    <property type="evidence" value="ECO:0007669"/>
    <property type="project" value="InterPro"/>
</dbReference>
<sequence length="161" mass="18332">MCVYRAPQATETEHQELIAQLRLLLATSRRVLLVGDFNMPEINWSKDRAPADIGGGLLVEWLQQHALSQHMRQATHFRSNDRPTILDLVITRTPGGITMIIQEEPPGESDHVVLRLTLESRYQTSGQTWRRYGKVSQEELARAAQDKNWVPHPADASLETR</sequence>
<feature type="domain" description="Endonuclease/exonuclease/phosphatase" evidence="1">
    <location>
        <begin position="2"/>
        <end position="113"/>
    </location>
</feature>
<evidence type="ECO:0000313" key="3">
    <source>
        <dbReference type="Proteomes" id="UP000272942"/>
    </source>
</evidence>
<dbReference type="GO" id="GO:0007508">
    <property type="term" value="P:larval heart development"/>
    <property type="evidence" value="ECO:0007669"/>
    <property type="project" value="TreeGrafter"/>
</dbReference>
<dbReference type="Pfam" id="PF14529">
    <property type="entry name" value="Exo_endo_phos_2"/>
    <property type="match status" value="1"/>
</dbReference>
<dbReference type="InterPro" id="IPR005135">
    <property type="entry name" value="Endo/exonuclease/phosphatase"/>
</dbReference>
<dbReference type="SUPFAM" id="SSF56219">
    <property type="entry name" value="DNase I-like"/>
    <property type="match status" value="1"/>
</dbReference>
<dbReference type="PANTHER" id="PTHR33395:SF21">
    <property type="entry name" value="PERICARDIN"/>
    <property type="match status" value="1"/>
</dbReference>
<dbReference type="InterPro" id="IPR036691">
    <property type="entry name" value="Endo/exonu/phosph_ase_sf"/>
</dbReference>
<gene>
    <name evidence="2" type="ORF">ECPE_LOCUS17158</name>
</gene>
<evidence type="ECO:0000259" key="1">
    <source>
        <dbReference type="Pfam" id="PF14529"/>
    </source>
</evidence>
<dbReference type="GO" id="GO:0061343">
    <property type="term" value="P:cell adhesion involved in heart morphogenesis"/>
    <property type="evidence" value="ECO:0007669"/>
    <property type="project" value="TreeGrafter"/>
</dbReference>
<dbReference type="Gene3D" id="3.60.10.10">
    <property type="entry name" value="Endonuclease/exonuclease/phosphatase"/>
    <property type="match status" value="1"/>
</dbReference>
<reference evidence="2 3" key="2">
    <citation type="submission" date="2018-11" db="EMBL/GenBank/DDBJ databases">
        <authorList>
            <consortium name="Pathogen Informatics"/>
        </authorList>
    </citation>
    <scope>NUCLEOTIDE SEQUENCE [LARGE SCALE GENOMIC DNA]</scope>
    <source>
        <strain evidence="2 3">Egypt</strain>
    </source>
</reference>
<proteinExistence type="predicted"/>
<evidence type="ECO:0000313" key="2">
    <source>
        <dbReference type="EMBL" id="VDP94445.1"/>
    </source>
</evidence>
<name>A0A183BD73_9TREM</name>
<reference evidence="4" key="1">
    <citation type="submission" date="2016-06" db="UniProtKB">
        <authorList>
            <consortium name="WormBaseParasite"/>
        </authorList>
    </citation>
    <scope>IDENTIFICATION</scope>
</reference>
<protein>
    <submittedName>
        <fullName evidence="4">Endo/exonuclease/phosphatase domain-containing protein</fullName>
    </submittedName>
</protein>
<accession>A0A183BD73</accession>
<dbReference type="GO" id="GO:0031012">
    <property type="term" value="C:extracellular matrix"/>
    <property type="evidence" value="ECO:0007669"/>
    <property type="project" value="TreeGrafter"/>
</dbReference>
<dbReference type="AlphaFoldDB" id="A0A183BD73"/>
<dbReference type="WBParaSite" id="ECPE_0001720201-mRNA-1">
    <property type="protein sequence ID" value="ECPE_0001720201-mRNA-1"/>
    <property type="gene ID" value="ECPE_0001720201"/>
</dbReference>